<protein>
    <submittedName>
        <fullName evidence="2">Uncharacterized protein</fullName>
    </submittedName>
</protein>
<feature type="non-terminal residue" evidence="2">
    <location>
        <position position="1"/>
    </location>
</feature>
<evidence type="ECO:0000313" key="2">
    <source>
        <dbReference type="EMBL" id="EJK45834.1"/>
    </source>
</evidence>
<gene>
    <name evidence="2" type="ORF">THAOC_35530</name>
</gene>
<comment type="caution">
    <text evidence="2">The sequence shown here is derived from an EMBL/GenBank/DDBJ whole genome shotgun (WGS) entry which is preliminary data.</text>
</comment>
<dbReference type="AlphaFoldDB" id="K0R378"/>
<sequence>ISESALPSLCTSAKPAPQPAGRGGMSGADLSLLMPGGASELPDDQLAEIMQQLTLEQQKRSQKQAGPPTNPGPARRSSRSRSPKPKTKSRRGGSDVCEHFFAKLRYINPNLTMDQAREGASRITSTAGAYQHVFVQVKKGNSGTAVGDIGTTAAQILSPMESKKASKRPKLSWRALPSNIENCNHNRL</sequence>
<evidence type="ECO:0000256" key="1">
    <source>
        <dbReference type="SAM" id="MobiDB-lite"/>
    </source>
</evidence>
<organism evidence="2 3">
    <name type="scientific">Thalassiosira oceanica</name>
    <name type="common">Marine diatom</name>
    <dbReference type="NCBI Taxonomy" id="159749"/>
    <lineage>
        <taxon>Eukaryota</taxon>
        <taxon>Sar</taxon>
        <taxon>Stramenopiles</taxon>
        <taxon>Ochrophyta</taxon>
        <taxon>Bacillariophyta</taxon>
        <taxon>Coscinodiscophyceae</taxon>
        <taxon>Thalassiosirophycidae</taxon>
        <taxon>Thalassiosirales</taxon>
        <taxon>Thalassiosiraceae</taxon>
        <taxon>Thalassiosira</taxon>
    </lineage>
</organism>
<feature type="region of interest" description="Disordered" evidence="1">
    <location>
        <begin position="1"/>
        <end position="94"/>
    </location>
</feature>
<reference evidence="2 3" key="1">
    <citation type="journal article" date="2012" name="Genome Biol.">
        <title>Genome and low-iron response of an oceanic diatom adapted to chronic iron limitation.</title>
        <authorList>
            <person name="Lommer M."/>
            <person name="Specht M."/>
            <person name="Roy A.S."/>
            <person name="Kraemer L."/>
            <person name="Andreson R."/>
            <person name="Gutowska M.A."/>
            <person name="Wolf J."/>
            <person name="Bergner S.V."/>
            <person name="Schilhabel M.B."/>
            <person name="Klostermeier U.C."/>
            <person name="Beiko R.G."/>
            <person name="Rosenstiel P."/>
            <person name="Hippler M."/>
            <person name="Laroche J."/>
        </authorList>
    </citation>
    <scope>NUCLEOTIDE SEQUENCE [LARGE SCALE GENOMIC DNA]</scope>
    <source>
        <strain evidence="2 3">CCMP1005</strain>
    </source>
</reference>
<dbReference type="EMBL" id="AGNL01048211">
    <property type="protein sequence ID" value="EJK45834.1"/>
    <property type="molecule type" value="Genomic_DNA"/>
</dbReference>
<dbReference type="Proteomes" id="UP000266841">
    <property type="component" value="Unassembled WGS sequence"/>
</dbReference>
<proteinExistence type="predicted"/>
<feature type="compositionally biased region" description="Polar residues" evidence="1">
    <location>
        <begin position="1"/>
        <end position="11"/>
    </location>
</feature>
<name>K0R378_THAOC</name>
<keyword evidence="3" id="KW-1185">Reference proteome</keyword>
<evidence type="ECO:0000313" key="3">
    <source>
        <dbReference type="Proteomes" id="UP000266841"/>
    </source>
</evidence>
<accession>K0R378</accession>
<feature type="compositionally biased region" description="Basic residues" evidence="1">
    <location>
        <begin position="76"/>
        <end position="91"/>
    </location>
</feature>